<dbReference type="InterPro" id="IPR042504">
    <property type="entry name" value="Regulatory_protein_E2_N_2"/>
</dbReference>
<accession>A0A1Q1PPF9</accession>
<keyword evidence="5 12" id="KW-0597">Phosphoprotein</keyword>
<evidence type="ECO:0000313" key="16">
    <source>
        <dbReference type="EMBL" id="AQM73700.1"/>
    </source>
</evidence>
<dbReference type="HAMAP" id="MF_04001">
    <property type="entry name" value="PPV_E2"/>
    <property type="match status" value="1"/>
</dbReference>
<evidence type="ECO:0000256" key="10">
    <source>
        <dbReference type="ARBA" id="ARBA00023159"/>
    </source>
</evidence>
<dbReference type="GO" id="GO:0006260">
    <property type="term" value="P:DNA replication"/>
    <property type="evidence" value="ECO:0007669"/>
    <property type="project" value="UniProtKB-KW"/>
</dbReference>
<feature type="compositionally biased region" description="Basic and acidic residues" evidence="13">
    <location>
        <begin position="269"/>
        <end position="291"/>
    </location>
</feature>
<dbReference type="InterPro" id="IPR001866">
    <property type="entry name" value="PPV_E2_N"/>
</dbReference>
<dbReference type="Pfam" id="PF00511">
    <property type="entry name" value="PPV_E2_C"/>
    <property type="match status" value="1"/>
</dbReference>
<organism evidence="16">
    <name type="scientific">Human papillomavirus</name>
    <dbReference type="NCBI Taxonomy" id="10566"/>
    <lineage>
        <taxon>Viruses</taxon>
        <taxon>Monodnaviria</taxon>
        <taxon>Shotokuvirae</taxon>
        <taxon>Cossaviricota</taxon>
        <taxon>Papovaviricetes</taxon>
        <taxon>Zurhausenvirales</taxon>
        <taxon>Papillomaviridae</taxon>
    </lineage>
</organism>
<keyword evidence="7 12" id="KW-0235">DNA replication</keyword>
<feature type="compositionally biased region" description="Polar residues" evidence="13">
    <location>
        <begin position="198"/>
        <end position="215"/>
    </location>
</feature>
<feature type="region of interest" description="DNA-binding domain" evidence="12">
    <location>
        <begin position="349"/>
        <end position="433"/>
    </location>
</feature>
<dbReference type="SUPFAM" id="SSF54957">
    <property type="entry name" value="Viral DNA-binding domain"/>
    <property type="match status" value="1"/>
</dbReference>
<dbReference type="GO" id="GO:0003677">
    <property type="term" value="F:DNA binding"/>
    <property type="evidence" value="ECO:0007669"/>
    <property type="project" value="UniProtKB-UniRule"/>
</dbReference>
<protein>
    <recommendedName>
        <fullName evidence="12">Regulatory protein E2</fullName>
    </recommendedName>
</protein>
<dbReference type="SUPFAM" id="SSF51332">
    <property type="entry name" value="E2 regulatory, transactivation domain"/>
    <property type="match status" value="1"/>
</dbReference>
<comment type="subunit">
    <text evidence="12">Binds DNA as homodimer. Interacts with protein E1; this interaction greatly increases E1 DNA-binding activity. Interacts with protein L1; this interaction enhances E2-dependent replication and transcription activation. Interacts with protein L2; this interaction inhibits E2 transcriptional activity but not DNA replication function E2. Interacts with protein E7; this interaction inhibits E7 oncogenic activity. Interacts with host TAF1; this interaction modulates E2-dependent transcriptional regulation. Interacts with host BRD4; this interaction mediates E2 transcriptional activation function. Additionally, the interaction with host BRD4 on mitotic chromosomes mediates tethering of the viral genome. Interacts with host TOPBP1; this interaction is required for optimal viral DNA replication.</text>
</comment>
<keyword evidence="6 12" id="KW-1048">Host nucleus</keyword>
<dbReference type="InterPro" id="IPR000427">
    <property type="entry name" value="Papillomavirus_E2_C"/>
</dbReference>
<keyword evidence="11 12" id="KW-0804">Transcription</keyword>
<name>A0A1Q1PPF9_9PAPI</name>
<evidence type="ECO:0000256" key="6">
    <source>
        <dbReference type="ARBA" id="ARBA00022562"/>
    </source>
</evidence>
<dbReference type="InterPro" id="IPR012677">
    <property type="entry name" value="Nucleotide-bd_a/b_plait_sf"/>
</dbReference>
<feature type="cross-link" description="Glycyl lysine isopeptide (Lys-Gly) (interchain with G-Cter in SUMO)" evidence="12">
    <location>
        <position position="356"/>
    </location>
</feature>
<dbReference type="Gene3D" id="1.10.287.30">
    <property type="entry name" value="E2 (early) protein, N terminal domain, subdomain 1"/>
    <property type="match status" value="1"/>
</dbReference>
<dbReference type="InterPro" id="IPR033668">
    <property type="entry name" value="Reg_prot_E2"/>
</dbReference>
<evidence type="ECO:0000256" key="13">
    <source>
        <dbReference type="SAM" id="MobiDB-lite"/>
    </source>
</evidence>
<evidence type="ECO:0000256" key="11">
    <source>
        <dbReference type="ARBA" id="ARBA00023163"/>
    </source>
</evidence>
<feature type="compositionally biased region" description="Basic residues" evidence="13">
    <location>
        <begin position="227"/>
        <end position="236"/>
    </location>
</feature>
<comment type="caution">
    <text evidence="12">Lacks conserved residue(s) required for the propagation of feature annotation.</text>
</comment>
<keyword evidence="12" id="KW-0832">Ubl conjugation</keyword>
<evidence type="ECO:0000256" key="2">
    <source>
        <dbReference type="ARBA" id="ARBA00007794"/>
    </source>
</evidence>
<dbReference type="GO" id="GO:0000166">
    <property type="term" value="F:nucleotide binding"/>
    <property type="evidence" value="ECO:0007669"/>
    <property type="project" value="UniProtKB-UniRule"/>
</dbReference>
<comment type="PTM">
    <text evidence="12">Phosphorylated.</text>
</comment>
<comment type="subcellular location">
    <subcellularLocation>
        <location evidence="1 12">Host nucleus</location>
    </subcellularLocation>
</comment>
<feature type="compositionally biased region" description="Low complexity" evidence="13">
    <location>
        <begin position="298"/>
        <end position="314"/>
    </location>
</feature>
<keyword evidence="4 12" id="KW-0244">Early protein</keyword>
<dbReference type="InterPro" id="IPR035975">
    <property type="entry name" value="E2/EBNA1_C_sf"/>
</dbReference>
<dbReference type="InterPro" id="IPR042503">
    <property type="entry name" value="Regulatory_protein_E2_N_1"/>
</dbReference>
<evidence type="ECO:0000256" key="1">
    <source>
        <dbReference type="ARBA" id="ARBA00004147"/>
    </source>
</evidence>
<dbReference type="EMBL" id="KX781287">
    <property type="protein sequence ID" value="AQM73700.1"/>
    <property type="molecule type" value="Genomic_DNA"/>
</dbReference>
<comment type="similarity">
    <text evidence="12">Belongs to the papillomaviridae E2 protein family.</text>
</comment>
<evidence type="ECO:0000256" key="7">
    <source>
        <dbReference type="ARBA" id="ARBA00022705"/>
    </source>
</evidence>
<keyword evidence="10 12" id="KW-0010">Activator</keyword>
<comment type="function">
    <text evidence="12">Plays a role in the initiation of viral DNA replication. A dimer of E2 interacts with a dimer of E1 in order to improve specificity of E1 DNA binding activity. Once the complex recognizes and binds DNA at specific sites, the E2 dimer is removed from DNA. E2 also regulates viral transcription through binding to the E2RE response element (5'-ACCNNNNNNGGT-3') present in multiple copies in the regulatory regions of the viral genome. Activates or represses transcription depending on E2RE's position with regards to proximal promoter elements including the TATA-box. Repression occurs by sterically hindering the assembly of the transcription initiation complex.</text>
</comment>
<dbReference type="Pfam" id="PF00508">
    <property type="entry name" value="PPV_E2_N"/>
    <property type="match status" value="1"/>
</dbReference>
<dbReference type="GO" id="GO:0042025">
    <property type="term" value="C:host cell nucleus"/>
    <property type="evidence" value="ECO:0007669"/>
    <property type="project" value="UniProtKB-SubCell"/>
</dbReference>
<dbReference type="Gene3D" id="2.170.200.10">
    <property type="entry name" value="Papillomavirus E2 early protein domain"/>
    <property type="match status" value="1"/>
</dbReference>
<gene>
    <name evidence="12" type="primary">E2</name>
</gene>
<feature type="domain" description="Papillomavirus E2 C-terminal" evidence="15">
    <location>
        <begin position="351"/>
        <end position="429"/>
    </location>
</feature>
<reference evidence="16" key="1">
    <citation type="journal article" date="2016" name="J. Am. Acad. Dermatol.">
        <title>Human polyomavirus 6 and 7 are associated with pruritic and dyskeratotic dermatoses.</title>
        <authorList>
            <person name="Nguyen K.D."/>
            <person name="Lee E.E."/>
            <person name="Yue Y."/>
            <person name="Stork J."/>
            <person name="Pock L."/>
            <person name="North J.P."/>
            <person name="Vandergriff T."/>
            <person name="Cockerell C."/>
            <person name="Hosler G.A."/>
            <person name="Pastrana D.V."/>
            <person name="Buck C.B."/>
            <person name="Wang R.C."/>
        </authorList>
    </citation>
    <scope>NUCLEOTIDE SEQUENCE</scope>
    <source>
        <strain evidence="16">DyskC</strain>
    </source>
</reference>
<evidence type="ECO:0000256" key="8">
    <source>
        <dbReference type="ARBA" id="ARBA00023015"/>
    </source>
</evidence>
<evidence type="ECO:0000256" key="9">
    <source>
        <dbReference type="ARBA" id="ARBA00023125"/>
    </source>
</evidence>
<comment type="PTM">
    <text evidence="12">Sumoylation plays a regulatory role in E2 transcriptional activity.</text>
</comment>
<dbReference type="Gene3D" id="3.30.70.330">
    <property type="match status" value="1"/>
</dbReference>
<sequence length="433" mass="48764">METLSARFNALQERLMDIYESGPEDLATQIEHWQLLRQEQIILHYARQHGVMRLGYQLVPPLATSEQKAKDAISMVLVLQSLQRSAYGNEPWTLVQTSLETFRTPPADCFKKGPKNIEVYFDGDSANVMVYTVYTHIYYQTVDDTWEKVEGHVDYEGAYFMEGTAKTYYITFAADAARYGKTRHWEVHVNKDTVFAPVTSSSPPTGDGASINSVSGAAASPTPQRPAPRRPQRYGRKASSPTTTSKRQTRQRQKETTRSTRSRSGSRTRPRDQERRGRTVRDSSKSPDRGGRRGSGRGPLTRSRSRSGSRSTGSPSGGGVSPADVGKSVRTVSGRHNTRLEELLADAKDPPVILLKGNPNTLKCYRYRARQKHKGGFQYFSTTWSWVGEGSCERVGRARMLISFYSKSQREHFIQTMKLPPKVDWSYGNFADL</sequence>
<keyword evidence="3 12" id="KW-0678">Repressor</keyword>
<dbReference type="InterPro" id="IPR036050">
    <property type="entry name" value="Regulatory_protein_E2_N"/>
</dbReference>
<evidence type="ECO:0000259" key="15">
    <source>
        <dbReference type="Pfam" id="PF00511"/>
    </source>
</evidence>
<evidence type="ECO:0000259" key="14">
    <source>
        <dbReference type="Pfam" id="PF00508"/>
    </source>
</evidence>
<keyword evidence="8 12" id="KW-0805">Transcription regulation</keyword>
<feature type="domain" description="Papillomavirus E2 N-terminal" evidence="14">
    <location>
        <begin position="1"/>
        <end position="198"/>
    </location>
</feature>
<evidence type="ECO:0000256" key="3">
    <source>
        <dbReference type="ARBA" id="ARBA00022491"/>
    </source>
</evidence>
<dbReference type="GO" id="GO:0006275">
    <property type="term" value="P:regulation of DNA replication"/>
    <property type="evidence" value="ECO:0007669"/>
    <property type="project" value="UniProtKB-UniRule"/>
</dbReference>
<evidence type="ECO:0000256" key="5">
    <source>
        <dbReference type="ARBA" id="ARBA00022553"/>
    </source>
</evidence>
<evidence type="ECO:0000256" key="12">
    <source>
        <dbReference type="HAMAP-Rule" id="MF_04001"/>
    </source>
</evidence>
<dbReference type="GO" id="GO:0006351">
    <property type="term" value="P:DNA-templated transcription"/>
    <property type="evidence" value="ECO:0007669"/>
    <property type="project" value="UniProtKB-UniRule"/>
</dbReference>
<evidence type="ECO:0000256" key="4">
    <source>
        <dbReference type="ARBA" id="ARBA00022518"/>
    </source>
</evidence>
<keyword evidence="12" id="KW-1017">Isopeptide bond</keyword>
<feature type="region of interest" description="Disordered" evidence="13">
    <location>
        <begin position="196"/>
        <end position="329"/>
    </location>
</feature>
<dbReference type="GO" id="GO:0039693">
    <property type="term" value="P:viral DNA genome replication"/>
    <property type="evidence" value="ECO:0007669"/>
    <property type="project" value="UniProtKB-UniRule"/>
</dbReference>
<comment type="similarity">
    <text evidence="2">Belongs to the papillomaviridae E8^E2C protein family.</text>
</comment>
<dbReference type="GO" id="GO:0003700">
    <property type="term" value="F:DNA-binding transcription factor activity"/>
    <property type="evidence" value="ECO:0007669"/>
    <property type="project" value="UniProtKB-UniRule"/>
</dbReference>
<proteinExistence type="inferred from homology"/>
<keyword evidence="9 12" id="KW-0238">DNA-binding</keyword>